<dbReference type="Proteomes" id="UP000288669">
    <property type="component" value="Unassembled WGS sequence"/>
</dbReference>
<comment type="caution">
    <text evidence="2">The sequence shown here is derived from an EMBL/GenBank/DDBJ whole genome shotgun (WGS) entry which is preliminary data.</text>
</comment>
<evidence type="ECO:0008006" key="4">
    <source>
        <dbReference type="Google" id="ProtNLM"/>
    </source>
</evidence>
<keyword evidence="3" id="KW-1185">Reference proteome</keyword>
<dbReference type="EMBL" id="NGJZ01000001">
    <property type="protein sequence ID" value="RSU08620.1"/>
    <property type="molecule type" value="Genomic_DNA"/>
</dbReference>
<evidence type="ECO:0000313" key="3">
    <source>
        <dbReference type="Proteomes" id="UP000288669"/>
    </source>
</evidence>
<feature type="compositionally biased region" description="Polar residues" evidence="1">
    <location>
        <begin position="79"/>
        <end position="93"/>
    </location>
</feature>
<dbReference type="Pfam" id="PF11208">
    <property type="entry name" value="DUF2992"/>
    <property type="match status" value="1"/>
</dbReference>
<feature type="compositionally biased region" description="Basic and acidic residues" evidence="1">
    <location>
        <begin position="101"/>
        <end position="128"/>
    </location>
</feature>
<sequence>MYLTVYFNGQFWCGLIEIPSRQASASVYHYIFGPEPKTAEIFAFIYTILPQLIATTKDQDAQATLSPKKRISPKRMQRMLNQQKKQPVVSTKSQLLLQQQHLEKKAQTKKQQKEQKQQQKQQRFEQKQQKKYAKHRGH</sequence>
<name>A0A430AKI4_9ENTE</name>
<dbReference type="AlphaFoldDB" id="A0A430AKI4"/>
<organism evidence="2 3">
    <name type="scientific">Vagococcus entomophilus</name>
    <dbReference type="NCBI Taxonomy" id="1160095"/>
    <lineage>
        <taxon>Bacteria</taxon>
        <taxon>Bacillati</taxon>
        <taxon>Bacillota</taxon>
        <taxon>Bacilli</taxon>
        <taxon>Lactobacillales</taxon>
        <taxon>Enterococcaceae</taxon>
        <taxon>Vagococcus</taxon>
    </lineage>
</organism>
<feature type="compositionally biased region" description="Basic residues" evidence="1">
    <location>
        <begin position="67"/>
        <end position="77"/>
    </location>
</feature>
<dbReference type="RefSeq" id="WP_126823391.1">
    <property type="nucleotide sequence ID" value="NZ_JBHLWU010000001.1"/>
</dbReference>
<feature type="compositionally biased region" description="Basic residues" evidence="1">
    <location>
        <begin position="129"/>
        <end position="138"/>
    </location>
</feature>
<feature type="region of interest" description="Disordered" evidence="1">
    <location>
        <begin position="57"/>
        <end position="138"/>
    </location>
</feature>
<evidence type="ECO:0000313" key="2">
    <source>
        <dbReference type="EMBL" id="RSU08620.1"/>
    </source>
</evidence>
<dbReference type="PIRSF" id="PIRSF021328">
    <property type="entry name" value="UCP021328"/>
    <property type="match status" value="1"/>
</dbReference>
<proteinExistence type="predicted"/>
<reference evidence="2 3" key="1">
    <citation type="submission" date="2017-05" db="EMBL/GenBank/DDBJ databases">
        <title>Vagococcus spp. assemblies.</title>
        <authorList>
            <person name="Gulvik C.A."/>
        </authorList>
    </citation>
    <scope>NUCLEOTIDE SEQUENCE [LARGE SCALE GENOMIC DNA]</scope>
    <source>
        <strain evidence="2 3">DSM 24756</strain>
    </source>
</reference>
<accession>A0A430AKI4</accession>
<dbReference type="InterPro" id="IPR016787">
    <property type="entry name" value="UCP021328"/>
</dbReference>
<dbReference type="OrthoDB" id="4570726at2"/>
<protein>
    <recommendedName>
        <fullName evidence="4">DUF2992 domain-containing protein</fullName>
    </recommendedName>
</protein>
<evidence type="ECO:0000256" key="1">
    <source>
        <dbReference type="SAM" id="MobiDB-lite"/>
    </source>
</evidence>
<gene>
    <name evidence="2" type="ORF">CBF30_05170</name>
</gene>